<dbReference type="Proteomes" id="UP000001917">
    <property type="component" value="Plasmid pAACI03"/>
</dbReference>
<evidence type="ECO:0000313" key="1">
    <source>
        <dbReference type="EMBL" id="ACV60148.1"/>
    </source>
</evidence>
<reference evidence="1 2" key="2">
    <citation type="journal article" date="2010" name="Stand. Genomic Sci.">
        <title>Complete genome sequence of Alicyclobacillus acidocaldarius type strain (104-IA).</title>
        <authorList>
            <person name="Mavromatis K."/>
            <person name="Sikorski J."/>
            <person name="Lapidus A."/>
            <person name="Glavina Del Rio T."/>
            <person name="Copeland A."/>
            <person name="Tice H."/>
            <person name="Cheng J.F."/>
            <person name="Lucas S."/>
            <person name="Chen F."/>
            <person name="Nolan M."/>
            <person name="Bruce D."/>
            <person name="Goodwin L."/>
            <person name="Pitluck S."/>
            <person name="Ivanova N."/>
            <person name="Ovchinnikova G."/>
            <person name="Pati A."/>
            <person name="Chen A."/>
            <person name="Palaniappan K."/>
            <person name="Land M."/>
            <person name="Hauser L."/>
            <person name="Chang Y.J."/>
            <person name="Jeffries C.D."/>
            <person name="Chain P."/>
            <person name="Meincke L."/>
            <person name="Sims D."/>
            <person name="Chertkov O."/>
            <person name="Han C."/>
            <person name="Brettin T."/>
            <person name="Detter J.C."/>
            <person name="Wahrenburg C."/>
            <person name="Rohde M."/>
            <person name="Pukall R."/>
            <person name="Goker M."/>
            <person name="Bristow J."/>
            <person name="Eisen J.A."/>
            <person name="Markowitz V."/>
            <person name="Hugenholtz P."/>
            <person name="Klenk H.P."/>
            <person name="Kyrpides N.C."/>
        </authorList>
    </citation>
    <scope>NUCLEOTIDE SEQUENCE [LARGE SCALE GENOMIC DNA]</scope>
    <source>
        <strain evidence="2">ATCC 27009 / DSM 446 / BCRC 14685 / JCM 5260 / KCTC 1825 / NBRC 15652 / NCIMB 11725 / NRRL B-14509 / 104-IA</strain>
        <plasmid evidence="1 2">pAACI03</plasmid>
    </source>
</reference>
<dbReference type="RefSeq" id="WP_012812255.1">
    <property type="nucleotide sequence ID" value="NC_013208.1"/>
</dbReference>
<name>C8WYQ4_ALIAD</name>
<gene>
    <name evidence="1" type="ordered locus">Aaci_3152</name>
</gene>
<keyword evidence="1" id="KW-0614">Plasmid</keyword>
<accession>C8WYQ4</accession>
<sequence length="200" mass="21927">MKIVNLTPHELTFFTDDGTVVAKIPPSGSVARVASASKKVGEIDGIPVFSTEFGEVVNLPDPAEDTIYVASTLVAQTATKAGRTDVFSPADLVQDSEGNVVGCKGLQMPEGMKKLPTKKSHVCTRELREYVYAQIKATGDEYLASRLQGEWYGVIQTVLHVIKYLMRLPDLNRIREDNLEEAKAVADKVIEFLKSEAKVD</sequence>
<reference evidence="2" key="1">
    <citation type="submission" date="2009-09" db="EMBL/GenBank/DDBJ databases">
        <title>The complete plasmid3 of Alicyclobacillus acidocaldarius subsp. acidocaldarius DSM 446.</title>
        <authorList>
            <consortium name="US DOE Joint Genome Institute (JGI-PGF)"/>
            <person name="Lucas S."/>
            <person name="Copeland A."/>
            <person name="Lapidus A."/>
            <person name="Glavina del Rio T."/>
            <person name="Dalin E."/>
            <person name="Tice H."/>
            <person name="Bruce D."/>
            <person name="Goodwin L."/>
            <person name="Pitluck S."/>
            <person name="Kyrpides N."/>
            <person name="Mavromatis K."/>
            <person name="Ivanova N."/>
            <person name="Ovchinnikova G."/>
            <person name="Chertkov O."/>
            <person name="Sims D."/>
            <person name="Brettin T."/>
            <person name="Detter J.C."/>
            <person name="Han C."/>
            <person name="Larimer F."/>
            <person name="Land M."/>
            <person name="Hauser L."/>
            <person name="Markowitz V."/>
            <person name="Cheng J.-F."/>
            <person name="Hugenholtz P."/>
            <person name="Woyke T."/>
            <person name="Wu D."/>
            <person name="Pukall R."/>
            <person name="Klenk H.-P."/>
            <person name="Eisen J.A."/>
        </authorList>
    </citation>
    <scope>NUCLEOTIDE SEQUENCE [LARGE SCALE GENOMIC DNA]</scope>
    <source>
        <strain evidence="2">ATCC 27009 / DSM 446 / BCRC 14685 / JCM 5260 / KCTC 1825 / NBRC 15652 / NCIMB 11725 / NRRL B-14509 / 104-IA</strain>
        <plasmid evidence="2">pAACI03</plasmid>
    </source>
</reference>
<evidence type="ECO:0000313" key="2">
    <source>
        <dbReference type="Proteomes" id="UP000001917"/>
    </source>
</evidence>
<proteinExistence type="predicted"/>
<protein>
    <submittedName>
        <fullName evidence="1">Uncharacterized protein</fullName>
    </submittedName>
</protein>
<dbReference type="KEGG" id="aac:Aaci_3152"/>
<dbReference type="AlphaFoldDB" id="C8WYQ4"/>
<dbReference type="EMBL" id="CP001730">
    <property type="protein sequence ID" value="ACV60148.1"/>
    <property type="molecule type" value="Genomic_DNA"/>
</dbReference>
<organism evidence="1 2">
    <name type="scientific">Alicyclobacillus acidocaldarius subsp. acidocaldarius (strain ATCC 27009 / DSM 446 / BCRC 14685 / JCM 5260 / KCTC 1825 / NBRC 15652 / NCIMB 11725 / NRRL B-14509 / 104-IA)</name>
    <name type="common">Bacillus acidocaldarius</name>
    <dbReference type="NCBI Taxonomy" id="521098"/>
    <lineage>
        <taxon>Bacteria</taxon>
        <taxon>Bacillati</taxon>
        <taxon>Bacillota</taxon>
        <taxon>Bacilli</taxon>
        <taxon>Bacillales</taxon>
        <taxon>Alicyclobacillaceae</taxon>
        <taxon>Alicyclobacillus</taxon>
    </lineage>
</organism>
<dbReference type="HOGENOM" id="CLU_1363816_0_0_9"/>
<geneLocation type="plasmid" evidence="1 2">
    <name>pAACI03</name>
</geneLocation>
<keyword evidence="2" id="KW-1185">Reference proteome</keyword>